<dbReference type="GO" id="GO:0000160">
    <property type="term" value="P:phosphorelay signal transduction system"/>
    <property type="evidence" value="ECO:0007669"/>
    <property type="project" value="InterPro"/>
</dbReference>
<dbReference type="SUPFAM" id="SSF81606">
    <property type="entry name" value="PP2C-like"/>
    <property type="match status" value="1"/>
</dbReference>
<dbReference type="InterPro" id="IPR036890">
    <property type="entry name" value="HATPase_C_sf"/>
</dbReference>
<dbReference type="GO" id="GO:0016791">
    <property type="term" value="F:phosphatase activity"/>
    <property type="evidence" value="ECO:0007669"/>
    <property type="project" value="TreeGrafter"/>
</dbReference>
<evidence type="ECO:0000313" key="4">
    <source>
        <dbReference type="EMBL" id="KPH64116.1"/>
    </source>
</evidence>
<protein>
    <submittedName>
        <fullName evidence="4">Chemotaxis protein CheY</fullName>
    </submittedName>
</protein>
<keyword evidence="1" id="KW-0378">Hydrolase</keyword>
<dbReference type="Pfam" id="PF13581">
    <property type="entry name" value="HATPase_c_2"/>
    <property type="match status" value="1"/>
</dbReference>
<dbReference type="InterPro" id="IPR001789">
    <property type="entry name" value="Sig_transdc_resp-reg_receiver"/>
</dbReference>
<dbReference type="InterPro" id="IPR003594">
    <property type="entry name" value="HATPase_dom"/>
</dbReference>
<comment type="caution">
    <text evidence="4">The sequence shown here is derived from an EMBL/GenBank/DDBJ whole genome shotgun (WGS) entry which is preliminary data.</text>
</comment>
<evidence type="ECO:0000313" key="5">
    <source>
        <dbReference type="Proteomes" id="UP000037848"/>
    </source>
</evidence>
<dbReference type="Gene3D" id="3.60.40.10">
    <property type="entry name" value="PPM-type phosphatase domain"/>
    <property type="match status" value="1"/>
</dbReference>
<dbReference type="InterPro" id="IPR052016">
    <property type="entry name" value="Bact_Sigma-Reg"/>
</dbReference>
<dbReference type="PATRIC" id="fig|187330.3.peg.3387"/>
<evidence type="ECO:0000256" key="2">
    <source>
        <dbReference type="PROSITE-ProRule" id="PRU00169"/>
    </source>
</evidence>
<organism evidence="4 5">
    <name type="scientific">Pseudoalteromonas porphyrae</name>
    <dbReference type="NCBI Taxonomy" id="187330"/>
    <lineage>
        <taxon>Bacteria</taxon>
        <taxon>Pseudomonadati</taxon>
        <taxon>Pseudomonadota</taxon>
        <taxon>Gammaproteobacteria</taxon>
        <taxon>Alteromonadales</taxon>
        <taxon>Pseudoalteromonadaceae</taxon>
        <taxon>Pseudoalteromonas</taxon>
    </lineage>
</organism>
<feature type="domain" description="Response regulatory" evidence="3">
    <location>
        <begin position="143"/>
        <end position="258"/>
    </location>
</feature>
<dbReference type="PANTHER" id="PTHR43156">
    <property type="entry name" value="STAGE II SPORULATION PROTEIN E-RELATED"/>
    <property type="match status" value="1"/>
</dbReference>
<dbReference type="STRING" id="187330.AMS58_08345"/>
<dbReference type="CDD" id="cd00156">
    <property type="entry name" value="REC"/>
    <property type="match status" value="1"/>
</dbReference>
<proteinExistence type="predicted"/>
<dbReference type="SMART" id="SM00448">
    <property type="entry name" value="REC"/>
    <property type="match status" value="1"/>
</dbReference>
<dbReference type="InterPro" id="IPR036457">
    <property type="entry name" value="PPM-type-like_dom_sf"/>
</dbReference>
<accession>A0A0N1MVS5</accession>
<dbReference type="SMART" id="SM00331">
    <property type="entry name" value="PP2C_SIG"/>
    <property type="match status" value="1"/>
</dbReference>
<dbReference type="Pfam" id="PF00072">
    <property type="entry name" value="Response_reg"/>
    <property type="match status" value="1"/>
</dbReference>
<dbReference type="Pfam" id="PF07228">
    <property type="entry name" value="SpoIIE"/>
    <property type="match status" value="1"/>
</dbReference>
<dbReference type="InterPro" id="IPR011006">
    <property type="entry name" value="CheY-like_superfamily"/>
</dbReference>
<name>A0A0N1MVS5_9GAMM</name>
<evidence type="ECO:0000259" key="3">
    <source>
        <dbReference type="PROSITE" id="PS50110"/>
    </source>
</evidence>
<dbReference type="PANTHER" id="PTHR43156:SF2">
    <property type="entry name" value="STAGE II SPORULATION PROTEIN E"/>
    <property type="match status" value="1"/>
</dbReference>
<dbReference type="PROSITE" id="PS50110">
    <property type="entry name" value="RESPONSE_REGULATORY"/>
    <property type="match status" value="1"/>
</dbReference>
<dbReference type="SUPFAM" id="SSF52172">
    <property type="entry name" value="CheY-like"/>
    <property type="match status" value="1"/>
</dbReference>
<dbReference type="OrthoDB" id="9811749at2"/>
<dbReference type="InterPro" id="IPR001932">
    <property type="entry name" value="PPM-type_phosphatase-like_dom"/>
</dbReference>
<sequence>MDTLYQRKFTLQWSAVSEIRQVLKHVLTALSVRNSDIDSAGLVSTEYLTNLIRHNMSDVIESLTLKIYRSDDKKITLEFIDNLEPYDLFANNDSNWDIGSWELVEGGMGVALIRHYYPKASYRNYEQYNYFSFTLQNIDKRPTLIYIDDDKSQLALLEAYLTPYFQVITCLDIESGWQAILTSGATILLLDHKLKQGTCEPLLKKLNQSNLKMQLSVVMLTGDDSEEVIRTINHLGVDDYLIKPVKKMRLLQSIERVIHRFSALKYYTSDNQTPAVIDIENNRKARVFGSITTNNGGDFCMLPEHELQPIVLGDMMGHGLQALKESFAVKGFISGYLSSNPSLTSLLPSLNKALYDQKICKSSIVTLLIAFINNNRFYWLNAGHPSPVIITKKGEIIDLKGTDPLLGLSKDHHYKLFDYPMDDIEHILLYTDGWLENRETQQDDITSLRVNLPGGELAHNEYAEQLWRSTQVSLTKEIDDASLIVIS</sequence>
<keyword evidence="5" id="KW-1185">Reference proteome</keyword>
<keyword evidence="2" id="KW-0597">Phosphoprotein</keyword>
<reference evidence="4 5" key="1">
    <citation type="submission" date="2015-08" db="EMBL/GenBank/DDBJ databases">
        <title>Draft Genome Sequence of Pseudoalteromonas porphyrae UCD-SED14.</title>
        <authorList>
            <person name="Coil D.A."/>
            <person name="Jospin G."/>
            <person name="Lee R.D."/>
            <person name="Eisen J.A."/>
        </authorList>
    </citation>
    <scope>NUCLEOTIDE SEQUENCE [LARGE SCALE GENOMIC DNA]</scope>
    <source>
        <strain evidence="4 5">UCD-SED14</strain>
    </source>
</reference>
<feature type="modified residue" description="4-aspartylphosphate" evidence="2">
    <location>
        <position position="191"/>
    </location>
</feature>
<dbReference type="EMBL" id="LHPH01000006">
    <property type="protein sequence ID" value="KPH64116.1"/>
    <property type="molecule type" value="Genomic_DNA"/>
</dbReference>
<dbReference type="Gene3D" id="3.30.565.10">
    <property type="entry name" value="Histidine kinase-like ATPase, C-terminal domain"/>
    <property type="match status" value="1"/>
</dbReference>
<dbReference type="AlphaFoldDB" id="A0A0N1MVS5"/>
<dbReference type="Proteomes" id="UP000037848">
    <property type="component" value="Unassembled WGS sequence"/>
</dbReference>
<dbReference type="RefSeq" id="WP_054453556.1">
    <property type="nucleotide sequence ID" value="NZ_LHPH01000006.1"/>
</dbReference>
<dbReference type="Gene3D" id="3.40.50.2300">
    <property type="match status" value="1"/>
</dbReference>
<gene>
    <name evidence="4" type="ORF">ADS77_06820</name>
</gene>
<evidence type="ECO:0000256" key="1">
    <source>
        <dbReference type="ARBA" id="ARBA00022801"/>
    </source>
</evidence>